<dbReference type="GO" id="GO:0008168">
    <property type="term" value="F:methyltransferase activity"/>
    <property type="evidence" value="ECO:0007669"/>
    <property type="project" value="UniProtKB-KW"/>
</dbReference>
<evidence type="ECO:0000256" key="1">
    <source>
        <dbReference type="SAM" id="MobiDB-lite"/>
    </source>
</evidence>
<dbReference type="GO" id="GO:0032259">
    <property type="term" value="P:methylation"/>
    <property type="evidence" value="ECO:0007669"/>
    <property type="project" value="UniProtKB-KW"/>
</dbReference>
<dbReference type="RefSeq" id="WP_167980722.1">
    <property type="nucleotide sequence ID" value="NZ_JAATEJ010000001.1"/>
</dbReference>
<evidence type="ECO:0000313" key="3">
    <source>
        <dbReference type="Proteomes" id="UP000734511"/>
    </source>
</evidence>
<evidence type="ECO:0000313" key="2">
    <source>
        <dbReference type="EMBL" id="NJP41835.1"/>
    </source>
</evidence>
<dbReference type="EMBL" id="JAATEJ010000001">
    <property type="protein sequence ID" value="NJP41835.1"/>
    <property type="molecule type" value="Genomic_DNA"/>
</dbReference>
<keyword evidence="3" id="KW-1185">Reference proteome</keyword>
<dbReference type="InterPro" id="IPR029063">
    <property type="entry name" value="SAM-dependent_MTases_sf"/>
</dbReference>
<name>A0ABX0ZFL9_9ACTN</name>
<dbReference type="SUPFAM" id="SSF53335">
    <property type="entry name" value="S-adenosyl-L-methionine-dependent methyltransferases"/>
    <property type="match status" value="1"/>
</dbReference>
<dbReference type="Pfam" id="PF13578">
    <property type="entry name" value="Methyltransf_24"/>
    <property type="match status" value="1"/>
</dbReference>
<dbReference type="Gene3D" id="3.40.50.150">
    <property type="entry name" value="Vaccinia Virus protein VP39"/>
    <property type="match status" value="1"/>
</dbReference>
<organism evidence="2 3">
    <name type="scientific">Actinacidiphila epipremni</name>
    <dbReference type="NCBI Taxonomy" id="2053013"/>
    <lineage>
        <taxon>Bacteria</taxon>
        <taxon>Bacillati</taxon>
        <taxon>Actinomycetota</taxon>
        <taxon>Actinomycetes</taxon>
        <taxon>Kitasatosporales</taxon>
        <taxon>Streptomycetaceae</taxon>
        <taxon>Actinacidiphila</taxon>
    </lineage>
</organism>
<accession>A0ABX0ZFL9</accession>
<keyword evidence="2" id="KW-0808">Transferase</keyword>
<reference evidence="2 3" key="1">
    <citation type="submission" date="2020-03" db="EMBL/GenBank/DDBJ databases">
        <title>WGS of actinomycetes isolated from Thailand.</title>
        <authorList>
            <person name="Thawai C."/>
        </authorList>
    </citation>
    <scope>NUCLEOTIDE SEQUENCE [LARGE SCALE GENOMIC DNA]</scope>
    <source>
        <strain evidence="2 3">PRB2-1</strain>
    </source>
</reference>
<sequence length="320" mass="34634">MTLSPTAADPAGERLPAPTCLDDVKGWFFPVDQVLFDWFLGRQQELTEPGDLLEIGAYMGKSAIFAGGYLRPGETFTVCDLFDSPAQDDANSAEMRYSYSTLTRRSFEANYLSFHDELPAVVQGLSSLVPDRVAASSVRFAHIDGSHLYEHVRGDIDSARALLHPHGIVALDDYRSEHCPGVAAAVWAAVATGGLNPVCVTGTKLYGTWGDPGPVREALLEFLAGREDLWHGVEAVAGGQLVRIKPKGAVTTPPHPVSRHLPEEPAPEAVPEQPPVPAQAPPAPAAVRRRSPLRRFALNVLPPFVSKGFVRLRTALRHQA</sequence>
<proteinExistence type="predicted"/>
<dbReference type="Proteomes" id="UP000734511">
    <property type="component" value="Unassembled WGS sequence"/>
</dbReference>
<gene>
    <name evidence="2" type="ORF">HCN08_00125</name>
</gene>
<comment type="caution">
    <text evidence="2">The sequence shown here is derived from an EMBL/GenBank/DDBJ whole genome shotgun (WGS) entry which is preliminary data.</text>
</comment>
<feature type="compositionally biased region" description="Pro residues" evidence="1">
    <location>
        <begin position="272"/>
        <end position="284"/>
    </location>
</feature>
<keyword evidence="2" id="KW-0489">Methyltransferase</keyword>
<feature type="region of interest" description="Disordered" evidence="1">
    <location>
        <begin position="247"/>
        <end position="284"/>
    </location>
</feature>
<protein>
    <submittedName>
        <fullName evidence="2">Class I SAM-dependent methyltransferase</fullName>
    </submittedName>
</protein>